<dbReference type="RefSeq" id="WP_024903633.1">
    <property type="nucleotide sequence ID" value="NZ_CADFGU010000015.1"/>
</dbReference>
<gene>
    <name evidence="2" type="ORF">WM40_23395</name>
</gene>
<reference evidence="2 3" key="1">
    <citation type="submission" date="2015-03" db="EMBL/GenBank/DDBJ databases">
        <title>Draft Genome Sequence of Burkholderia andropogonis type strain ICMP2807, isolated from Sorghum bicolor.</title>
        <authorList>
            <person name="Lopes-Santos L."/>
            <person name="Castro D.B."/>
            <person name="Ottoboni L.M."/>
            <person name="Park D."/>
            <person name="Weirc B.S."/>
            <person name="Destefano S.A."/>
        </authorList>
    </citation>
    <scope>NUCLEOTIDE SEQUENCE [LARGE SCALE GENOMIC DNA]</scope>
    <source>
        <strain evidence="2 3">ICMP2807</strain>
    </source>
</reference>
<keyword evidence="1" id="KW-0732">Signal</keyword>
<evidence type="ECO:0000313" key="3">
    <source>
        <dbReference type="Proteomes" id="UP000033618"/>
    </source>
</evidence>
<dbReference type="PATRIC" id="fig|28092.6.peg.5498"/>
<sequence length="132" mass="14553">MTTRMKQIKIAATVLFVFSVSAGAQTVSCDKINVEIDRNQKILSVSAPIGENSPIRENNRLLAHTIAASLIQSNLILLAANHCRMPTEPISDTTYTKNAMECATLKMQTGMDDAVVRDRCNIALWSRNFNAQ</sequence>
<proteinExistence type="predicted"/>
<organism evidence="2 3">
    <name type="scientific">Robbsia andropogonis</name>
    <dbReference type="NCBI Taxonomy" id="28092"/>
    <lineage>
        <taxon>Bacteria</taxon>
        <taxon>Pseudomonadati</taxon>
        <taxon>Pseudomonadota</taxon>
        <taxon>Betaproteobacteria</taxon>
        <taxon>Burkholderiales</taxon>
        <taxon>Burkholderiaceae</taxon>
        <taxon>Robbsia</taxon>
    </lineage>
</organism>
<dbReference type="Proteomes" id="UP000033618">
    <property type="component" value="Unassembled WGS sequence"/>
</dbReference>
<protein>
    <submittedName>
        <fullName evidence="2">Uncharacterized protein</fullName>
    </submittedName>
</protein>
<evidence type="ECO:0000256" key="1">
    <source>
        <dbReference type="SAM" id="SignalP"/>
    </source>
</evidence>
<accession>A0A0F5JUU2</accession>
<feature type="signal peptide" evidence="1">
    <location>
        <begin position="1"/>
        <end position="24"/>
    </location>
</feature>
<comment type="caution">
    <text evidence="2">The sequence shown here is derived from an EMBL/GenBank/DDBJ whole genome shotgun (WGS) entry which is preliminary data.</text>
</comment>
<name>A0A0F5JUU2_9BURK</name>
<evidence type="ECO:0000313" key="2">
    <source>
        <dbReference type="EMBL" id="KKB61414.1"/>
    </source>
</evidence>
<dbReference type="EMBL" id="LAQU01000044">
    <property type="protein sequence ID" value="KKB61414.1"/>
    <property type="molecule type" value="Genomic_DNA"/>
</dbReference>
<dbReference type="AlphaFoldDB" id="A0A0F5JUU2"/>
<keyword evidence="3" id="KW-1185">Reference proteome</keyword>
<feature type="chain" id="PRO_5002490606" evidence="1">
    <location>
        <begin position="25"/>
        <end position="132"/>
    </location>
</feature>